<reference evidence="6" key="1">
    <citation type="submission" date="2024-03" db="EMBL/GenBank/DDBJ databases">
        <title>WGS assembly of Saponaria officinalis var. Norfolk2.</title>
        <authorList>
            <person name="Jenkins J."/>
            <person name="Shu S."/>
            <person name="Grimwood J."/>
            <person name="Barry K."/>
            <person name="Goodstein D."/>
            <person name="Schmutz J."/>
            <person name="Leebens-Mack J."/>
            <person name="Osbourn A."/>
        </authorList>
    </citation>
    <scope>NUCLEOTIDE SEQUENCE [LARGE SCALE GENOMIC DNA]</scope>
    <source>
        <strain evidence="6">JIC</strain>
    </source>
</reference>
<dbReference type="PANTHER" id="PTHR47967">
    <property type="entry name" value="OS07G0603500 PROTEIN-RELATED"/>
    <property type="match status" value="1"/>
</dbReference>
<evidence type="ECO:0000256" key="1">
    <source>
        <dbReference type="ARBA" id="ARBA00007447"/>
    </source>
</evidence>
<dbReference type="Gene3D" id="2.40.70.10">
    <property type="entry name" value="Acid Proteases"/>
    <property type="match status" value="1"/>
</dbReference>
<dbReference type="GO" id="GO:0008233">
    <property type="term" value="F:peptidase activity"/>
    <property type="evidence" value="ECO:0007669"/>
    <property type="project" value="UniProtKB-KW"/>
</dbReference>
<comment type="caution">
    <text evidence="6">The sequence shown here is derived from an EMBL/GenBank/DDBJ whole genome shotgun (WGS) entry which is preliminary data.</text>
</comment>
<evidence type="ECO:0000256" key="2">
    <source>
        <dbReference type="ARBA" id="ARBA00022670"/>
    </source>
</evidence>
<dbReference type="InterPro" id="IPR032861">
    <property type="entry name" value="TAXi_N"/>
</dbReference>
<dbReference type="Pfam" id="PF14543">
    <property type="entry name" value="TAXi_N"/>
    <property type="match status" value="1"/>
</dbReference>
<feature type="signal peptide" evidence="4">
    <location>
        <begin position="1"/>
        <end position="31"/>
    </location>
</feature>
<dbReference type="EMBL" id="JBDFQZ010000001">
    <property type="protein sequence ID" value="KAK9755378.1"/>
    <property type="molecule type" value="Genomic_DNA"/>
</dbReference>
<dbReference type="InterPro" id="IPR021109">
    <property type="entry name" value="Peptidase_aspartic_dom_sf"/>
</dbReference>
<name>A0AAW1NAZ0_SAPOF</name>
<accession>A0AAW1NAZ0</accession>
<keyword evidence="7" id="KW-1185">Reference proteome</keyword>
<comment type="similarity">
    <text evidence="1">Belongs to the peptidase A1 family.</text>
</comment>
<keyword evidence="2" id="KW-0645">Protease</keyword>
<sequence>MFITMTNVNTKLWLPLIIITLLCDLSQITNSKENAKIKGLQLKLVHIDSPNSPMYQPELGTLERAKRLVAISESRMRYLFPNMTHKRMSQNYKPDVTSASLYKQGFTYFVEIGIGRFIHGNDHTNIYYHRNFLLLDTGSEITWTQCEGCQNCFPQESTLFPKSASITYQPLGCKQCPNCQCNHDQTTTVLINGDGTQIKGLLATETFTFPSPSSFDESVDAIAFACGIDIQNFRPGSYPNNIITGSLAMGSGIKVKLLVLKRAGSHLSFFQTFICQPLPFILRITQICWFNLVKYFGYFQSRKFITLVYIV</sequence>
<feature type="domain" description="Xylanase inhibitor N-terminal" evidence="5">
    <location>
        <begin position="132"/>
        <end position="233"/>
    </location>
</feature>
<proteinExistence type="inferred from homology"/>
<dbReference type="AlphaFoldDB" id="A0AAW1NAZ0"/>
<organism evidence="6 7">
    <name type="scientific">Saponaria officinalis</name>
    <name type="common">Common soapwort</name>
    <name type="synonym">Lychnis saponaria</name>
    <dbReference type="NCBI Taxonomy" id="3572"/>
    <lineage>
        <taxon>Eukaryota</taxon>
        <taxon>Viridiplantae</taxon>
        <taxon>Streptophyta</taxon>
        <taxon>Embryophyta</taxon>
        <taxon>Tracheophyta</taxon>
        <taxon>Spermatophyta</taxon>
        <taxon>Magnoliopsida</taxon>
        <taxon>eudicotyledons</taxon>
        <taxon>Gunneridae</taxon>
        <taxon>Pentapetalae</taxon>
        <taxon>Caryophyllales</taxon>
        <taxon>Caryophyllaceae</taxon>
        <taxon>Caryophylleae</taxon>
        <taxon>Saponaria</taxon>
    </lineage>
</organism>
<evidence type="ECO:0000256" key="3">
    <source>
        <dbReference type="ARBA" id="ARBA00022801"/>
    </source>
</evidence>
<evidence type="ECO:0000313" key="7">
    <source>
        <dbReference type="Proteomes" id="UP001443914"/>
    </source>
</evidence>
<evidence type="ECO:0000256" key="4">
    <source>
        <dbReference type="SAM" id="SignalP"/>
    </source>
</evidence>
<feature type="chain" id="PRO_5043688096" description="Xylanase inhibitor N-terminal domain-containing protein" evidence="4">
    <location>
        <begin position="32"/>
        <end position="311"/>
    </location>
</feature>
<evidence type="ECO:0000259" key="5">
    <source>
        <dbReference type="Pfam" id="PF14543"/>
    </source>
</evidence>
<keyword evidence="3" id="KW-0378">Hydrolase</keyword>
<dbReference type="Proteomes" id="UP001443914">
    <property type="component" value="Unassembled WGS sequence"/>
</dbReference>
<dbReference type="GO" id="GO:0005576">
    <property type="term" value="C:extracellular region"/>
    <property type="evidence" value="ECO:0007669"/>
    <property type="project" value="TreeGrafter"/>
</dbReference>
<dbReference type="InterPro" id="IPR051708">
    <property type="entry name" value="Plant_Aspart_Prot_A1"/>
</dbReference>
<evidence type="ECO:0000313" key="6">
    <source>
        <dbReference type="EMBL" id="KAK9755378.1"/>
    </source>
</evidence>
<protein>
    <recommendedName>
        <fullName evidence="5">Xylanase inhibitor N-terminal domain-containing protein</fullName>
    </recommendedName>
</protein>
<keyword evidence="4" id="KW-0732">Signal</keyword>
<gene>
    <name evidence="6" type="ORF">RND81_01G020900</name>
</gene>
<dbReference type="GO" id="GO:0006508">
    <property type="term" value="P:proteolysis"/>
    <property type="evidence" value="ECO:0007669"/>
    <property type="project" value="UniProtKB-KW"/>
</dbReference>
<dbReference type="PANTHER" id="PTHR47967:SF123">
    <property type="entry name" value="ASPARTIC PROTEINASE NEPENTHESIN-1-LIKE"/>
    <property type="match status" value="1"/>
</dbReference>
<dbReference type="SUPFAM" id="SSF50630">
    <property type="entry name" value="Acid proteases"/>
    <property type="match status" value="1"/>
</dbReference>